<keyword evidence="2" id="KW-0813">Transport</keyword>
<dbReference type="PANTHER" id="PTHR30097:SF16">
    <property type="entry name" value="CATION EFFLUX SYSTEM (CZCB-LIKE)"/>
    <property type="match status" value="1"/>
</dbReference>
<sequence>MKYQVQLQVVLLSSVICFTACKNKDVENEVKGYHVKGDTVYIGSDNILTSKIKLSDVEVEPYSREVITAGTVQPIPTQFAYIAPPFSGRIVKSYIKMGQRVSANTPLFEINSPDFTSAQKDFYQAHSAKELVQKELKRKEDLIENGVGSQKELEEALSALQIAEKEYENAHAALLVFQVTPENMVLGQSLIVRSPISGNVIGNNIVTGQYIKDDSEPIVTIADLSQVWVTAQVKEKDIRFIHEEDDIEMHIQAYPGKIVKGKVFHIEEAVDEATRSIKVLSVCDNKEELLKIGMYTTVHFLDKSSGFVHIPETALLQGEKYSYVYVLSAPDTYVRTPVEVEVSKNGKAVIAEGLGSGSKIISEGGYYLK</sequence>
<keyword evidence="6" id="KW-1185">Reference proteome</keyword>
<evidence type="ECO:0000256" key="1">
    <source>
        <dbReference type="ARBA" id="ARBA00009477"/>
    </source>
</evidence>
<dbReference type="Pfam" id="PF25954">
    <property type="entry name" value="Beta-barrel_RND_2"/>
    <property type="match status" value="1"/>
</dbReference>
<proteinExistence type="inferred from homology"/>
<dbReference type="PANTHER" id="PTHR30097">
    <property type="entry name" value="CATION EFFLUX SYSTEM PROTEIN CUSB"/>
    <property type="match status" value="1"/>
</dbReference>
<evidence type="ECO:0000313" key="6">
    <source>
        <dbReference type="Proteomes" id="UP001596023"/>
    </source>
</evidence>
<dbReference type="InterPro" id="IPR051909">
    <property type="entry name" value="MFP_Cation_Efflux"/>
</dbReference>
<dbReference type="InterPro" id="IPR006143">
    <property type="entry name" value="RND_pump_MFP"/>
</dbReference>
<dbReference type="Pfam" id="PF25973">
    <property type="entry name" value="BSH_CzcB"/>
    <property type="match status" value="1"/>
</dbReference>
<dbReference type="Gene3D" id="2.40.30.170">
    <property type="match status" value="1"/>
</dbReference>
<dbReference type="InterPro" id="IPR058647">
    <property type="entry name" value="BSH_CzcB-like"/>
</dbReference>
<dbReference type="RefSeq" id="WP_379999497.1">
    <property type="nucleotide sequence ID" value="NZ_JBHSGN010000118.1"/>
</dbReference>
<evidence type="ECO:0000313" key="5">
    <source>
        <dbReference type="EMBL" id="MFC4675860.1"/>
    </source>
</evidence>
<dbReference type="Proteomes" id="UP001596023">
    <property type="component" value="Unassembled WGS sequence"/>
</dbReference>
<evidence type="ECO:0000259" key="3">
    <source>
        <dbReference type="Pfam" id="PF25954"/>
    </source>
</evidence>
<dbReference type="Gene3D" id="2.40.420.20">
    <property type="match status" value="1"/>
</dbReference>
<comment type="similarity">
    <text evidence="1">Belongs to the membrane fusion protein (MFP) (TC 8.A.1) family.</text>
</comment>
<dbReference type="Gene3D" id="1.10.287.470">
    <property type="entry name" value="Helix hairpin bin"/>
    <property type="match status" value="1"/>
</dbReference>
<feature type="domain" description="CusB-like beta-barrel" evidence="3">
    <location>
        <begin position="226"/>
        <end position="302"/>
    </location>
</feature>
<evidence type="ECO:0000256" key="2">
    <source>
        <dbReference type="ARBA" id="ARBA00022448"/>
    </source>
</evidence>
<dbReference type="InterPro" id="IPR058792">
    <property type="entry name" value="Beta-barrel_RND_2"/>
</dbReference>
<feature type="domain" description="CzcB-like barrel-sandwich hybrid" evidence="4">
    <location>
        <begin position="79"/>
        <end position="223"/>
    </location>
</feature>
<gene>
    <name evidence="5" type="ORF">ACFO6W_19410</name>
</gene>
<protein>
    <submittedName>
        <fullName evidence="5">Efflux RND transporter periplasmic adaptor subunit</fullName>
    </submittedName>
</protein>
<name>A0ABV9L0M2_9BACT</name>
<dbReference type="NCBIfam" id="TIGR01730">
    <property type="entry name" value="RND_mfp"/>
    <property type="match status" value="1"/>
</dbReference>
<evidence type="ECO:0000259" key="4">
    <source>
        <dbReference type="Pfam" id="PF25973"/>
    </source>
</evidence>
<dbReference type="Gene3D" id="2.40.50.100">
    <property type="match status" value="1"/>
</dbReference>
<accession>A0ABV9L0M2</accession>
<dbReference type="SUPFAM" id="SSF111369">
    <property type="entry name" value="HlyD-like secretion proteins"/>
    <property type="match status" value="1"/>
</dbReference>
<dbReference type="EMBL" id="JBHSGN010000118">
    <property type="protein sequence ID" value="MFC4675860.1"/>
    <property type="molecule type" value="Genomic_DNA"/>
</dbReference>
<comment type="caution">
    <text evidence="5">The sequence shown here is derived from an EMBL/GenBank/DDBJ whole genome shotgun (WGS) entry which is preliminary data.</text>
</comment>
<organism evidence="5 6">
    <name type="scientific">Dysgonomonas termitidis</name>
    <dbReference type="NCBI Taxonomy" id="1516126"/>
    <lineage>
        <taxon>Bacteria</taxon>
        <taxon>Pseudomonadati</taxon>
        <taxon>Bacteroidota</taxon>
        <taxon>Bacteroidia</taxon>
        <taxon>Bacteroidales</taxon>
        <taxon>Dysgonomonadaceae</taxon>
        <taxon>Dysgonomonas</taxon>
    </lineage>
</organism>
<reference evidence="6" key="1">
    <citation type="journal article" date="2019" name="Int. J. Syst. Evol. Microbiol.">
        <title>The Global Catalogue of Microorganisms (GCM) 10K type strain sequencing project: providing services to taxonomists for standard genome sequencing and annotation.</title>
        <authorList>
            <consortium name="The Broad Institute Genomics Platform"/>
            <consortium name="The Broad Institute Genome Sequencing Center for Infectious Disease"/>
            <person name="Wu L."/>
            <person name="Ma J."/>
        </authorList>
    </citation>
    <scope>NUCLEOTIDE SEQUENCE [LARGE SCALE GENOMIC DNA]</scope>
    <source>
        <strain evidence="6">CCUG 66188</strain>
    </source>
</reference>